<gene>
    <name evidence="3" type="ORF">ATK23_1264</name>
</gene>
<accession>A0ABX4MWX4</accession>
<keyword evidence="1" id="KW-0472">Membrane</keyword>
<feature type="transmembrane region" description="Helical" evidence="1">
    <location>
        <begin position="41"/>
        <end position="63"/>
    </location>
</feature>
<feature type="transmembrane region" description="Helical" evidence="1">
    <location>
        <begin position="236"/>
        <end position="256"/>
    </location>
</feature>
<dbReference type="EMBL" id="PGEY01000001">
    <property type="protein sequence ID" value="PJJ44049.1"/>
    <property type="molecule type" value="Genomic_DNA"/>
</dbReference>
<sequence length="299" mass="32103">MPKLRIGGILSIVCFCVLSMALAWAVALPLWRGDGINDARLPGIATAMMFTPTVAALMIAIAERRVKSFPADVGLWPIKRPGKFLIALVLSYMIPLALILQAPLVGTWLGVFPGDLESFTVLHFVSGEGGPAKYLLGQAGVIVIASLFNTLFTLGEEIGWRGWLWVRLQSYGQLPAILISGAIWGAWHAPLVLLGYNYPMATGPWGVLAMCGMCIVFGAFLGWLRTYSDSVWPTALAHGALNASAGLVSLFMVLGVPLDATKGSILGWSGWILPGLVIAVMIPFGAFKQQRTKNLSPLR</sequence>
<feature type="transmembrane region" description="Helical" evidence="1">
    <location>
        <begin position="176"/>
        <end position="198"/>
    </location>
</feature>
<keyword evidence="1" id="KW-0812">Transmembrane</keyword>
<dbReference type="Pfam" id="PF02517">
    <property type="entry name" value="Rce1-like"/>
    <property type="match status" value="1"/>
</dbReference>
<evidence type="ECO:0000313" key="4">
    <source>
        <dbReference type="Proteomes" id="UP000229263"/>
    </source>
</evidence>
<keyword evidence="1" id="KW-1133">Transmembrane helix</keyword>
<proteinExistence type="predicted"/>
<feature type="transmembrane region" description="Helical" evidence="1">
    <location>
        <begin position="84"/>
        <end position="112"/>
    </location>
</feature>
<feature type="transmembrane region" description="Helical" evidence="1">
    <location>
        <begin position="132"/>
        <end position="155"/>
    </location>
</feature>
<dbReference type="PANTHER" id="PTHR35797:SF1">
    <property type="entry name" value="PROTEASE"/>
    <property type="match status" value="1"/>
</dbReference>
<evidence type="ECO:0000313" key="3">
    <source>
        <dbReference type="EMBL" id="PJJ44049.1"/>
    </source>
</evidence>
<feature type="domain" description="CAAX prenyl protease 2/Lysostaphin resistance protein A-like" evidence="2">
    <location>
        <begin position="145"/>
        <end position="243"/>
    </location>
</feature>
<keyword evidence="4" id="KW-1185">Reference proteome</keyword>
<feature type="transmembrane region" description="Helical" evidence="1">
    <location>
        <begin position="204"/>
        <end position="224"/>
    </location>
</feature>
<dbReference type="PANTHER" id="PTHR35797">
    <property type="entry name" value="PROTEASE-RELATED"/>
    <property type="match status" value="1"/>
</dbReference>
<protein>
    <submittedName>
        <fullName evidence="3">CAAX prenyl protease-like protein</fullName>
    </submittedName>
</protein>
<evidence type="ECO:0000259" key="2">
    <source>
        <dbReference type="Pfam" id="PF02517"/>
    </source>
</evidence>
<dbReference type="Proteomes" id="UP000229263">
    <property type="component" value="Unassembled WGS sequence"/>
</dbReference>
<dbReference type="RefSeq" id="WP_157066325.1">
    <property type="nucleotide sequence ID" value="NZ_PGEY01000001.1"/>
</dbReference>
<dbReference type="InterPro" id="IPR003675">
    <property type="entry name" value="Rce1/LyrA-like_dom"/>
</dbReference>
<dbReference type="InterPro" id="IPR042150">
    <property type="entry name" value="MmRce1-like"/>
</dbReference>
<reference evidence="3 4" key="1">
    <citation type="submission" date="2017-11" db="EMBL/GenBank/DDBJ databases">
        <title>Sequencing the genomes of 1000 actinobacteria strains.</title>
        <authorList>
            <person name="Klenk H.-P."/>
        </authorList>
    </citation>
    <scope>NUCLEOTIDE SEQUENCE [LARGE SCALE GENOMIC DNA]</scope>
    <source>
        <strain evidence="3 4">DSM 12798</strain>
    </source>
</reference>
<feature type="transmembrane region" description="Helical" evidence="1">
    <location>
        <begin position="268"/>
        <end position="287"/>
    </location>
</feature>
<name>A0ABX4MWX4_9MICC</name>
<evidence type="ECO:0000256" key="1">
    <source>
        <dbReference type="SAM" id="Phobius"/>
    </source>
</evidence>
<comment type="caution">
    <text evidence="3">The sequence shown here is derived from an EMBL/GenBank/DDBJ whole genome shotgun (WGS) entry which is preliminary data.</text>
</comment>
<organism evidence="3 4">
    <name type="scientific">Glutamicibacter mysorens</name>
    <dbReference type="NCBI Taxonomy" id="257984"/>
    <lineage>
        <taxon>Bacteria</taxon>
        <taxon>Bacillati</taxon>
        <taxon>Actinomycetota</taxon>
        <taxon>Actinomycetes</taxon>
        <taxon>Micrococcales</taxon>
        <taxon>Micrococcaceae</taxon>
        <taxon>Glutamicibacter</taxon>
    </lineage>
</organism>